<evidence type="ECO:0000313" key="8">
    <source>
        <dbReference type="EMBL" id="NYH90162.1"/>
    </source>
</evidence>
<accession>A0A852ZEL7</accession>
<evidence type="ECO:0000256" key="1">
    <source>
        <dbReference type="ARBA" id="ARBA00007592"/>
    </source>
</evidence>
<evidence type="ECO:0000256" key="3">
    <source>
        <dbReference type="ARBA" id="ARBA00023270"/>
    </source>
</evidence>
<protein>
    <submittedName>
        <fullName evidence="8">4-hydroxy-tetrahydrodipicolinate synthase</fullName>
        <ecNumber evidence="8">4.3.3.7</ecNumber>
    </submittedName>
</protein>
<dbReference type="Pfam" id="PF00701">
    <property type="entry name" value="DHDPS"/>
    <property type="match status" value="1"/>
</dbReference>
<dbReference type="InterPro" id="IPR002220">
    <property type="entry name" value="DapA-like"/>
</dbReference>
<keyword evidence="3" id="KW-0704">Schiff base</keyword>
<feature type="binding site" evidence="6">
    <location>
        <position position="71"/>
    </location>
    <ligand>
        <name>pyruvate</name>
        <dbReference type="ChEBI" id="CHEBI:15361"/>
    </ligand>
</feature>
<comment type="similarity">
    <text evidence="1 4">Belongs to the DapA family.</text>
</comment>
<dbReference type="Proteomes" id="UP000579605">
    <property type="component" value="Unassembled WGS sequence"/>
</dbReference>
<dbReference type="GO" id="GO:0044281">
    <property type="term" value="P:small molecule metabolic process"/>
    <property type="evidence" value="ECO:0007669"/>
    <property type="project" value="UniProtKB-ARBA"/>
</dbReference>
<keyword evidence="9" id="KW-1185">Reference proteome</keyword>
<dbReference type="InterPro" id="IPR013785">
    <property type="entry name" value="Aldolase_TIM"/>
</dbReference>
<dbReference type="CDD" id="cd00408">
    <property type="entry name" value="DHDPS-like"/>
    <property type="match status" value="1"/>
</dbReference>
<dbReference type="PIRSF" id="PIRSF001365">
    <property type="entry name" value="DHDPS"/>
    <property type="match status" value="1"/>
</dbReference>
<feature type="region of interest" description="Disordered" evidence="7">
    <location>
        <begin position="1"/>
        <end position="35"/>
    </location>
</feature>
<dbReference type="Gene3D" id="3.20.20.70">
    <property type="entry name" value="Aldolase class I"/>
    <property type="match status" value="1"/>
</dbReference>
<dbReference type="PANTHER" id="PTHR12128:SF66">
    <property type="entry name" value="4-HYDROXY-2-OXOGLUTARATE ALDOLASE, MITOCHONDRIAL"/>
    <property type="match status" value="1"/>
</dbReference>
<evidence type="ECO:0000256" key="6">
    <source>
        <dbReference type="PIRSR" id="PIRSR001365-2"/>
    </source>
</evidence>
<feature type="active site" description="Proton donor/acceptor" evidence="5">
    <location>
        <position position="159"/>
    </location>
</feature>
<feature type="active site" description="Schiff-base intermediate with substrate" evidence="5">
    <location>
        <position position="187"/>
    </location>
</feature>
<organism evidence="8 9">
    <name type="scientific">Actinopolymorpha rutila</name>
    <dbReference type="NCBI Taxonomy" id="446787"/>
    <lineage>
        <taxon>Bacteria</taxon>
        <taxon>Bacillati</taxon>
        <taxon>Actinomycetota</taxon>
        <taxon>Actinomycetes</taxon>
        <taxon>Propionibacteriales</taxon>
        <taxon>Actinopolymorphaceae</taxon>
        <taxon>Actinopolymorpha</taxon>
    </lineage>
</organism>
<feature type="compositionally biased region" description="Low complexity" evidence="7">
    <location>
        <begin position="1"/>
        <end position="18"/>
    </location>
</feature>
<evidence type="ECO:0000256" key="7">
    <source>
        <dbReference type="SAM" id="MobiDB-lite"/>
    </source>
</evidence>
<proteinExistence type="inferred from homology"/>
<comment type="caution">
    <text evidence="8">The sequence shown here is derived from an EMBL/GenBank/DDBJ whole genome shotgun (WGS) entry which is preliminary data.</text>
</comment>
<reference evidence="8 9" key="1">
    <citation type="submission" date="2020-07" db="EMBL/GenBank/DDBJ databases">
        <title>Sequencing the genomes of 1000 actinobacteria strains.</title>
        <authorList>
            <person name="Klenk H.-P."/>
        </authorList>
    </citation>
    <scope>NUCLEOTIDE SEQUENCE [LARGE SCALE GENOMIC DNA]</scope>
    <source>
        <strain evidence="8 9">DSM 18448</strain>
    </source>
</reference>
<dbReference type="SUPFAM" id="SSF51569">
    <property type="entry name" value="Aldolase"/>
    <property type="match status" value="1"/>
</dbReference>
<gene>
    <name evidence="8" type="ORF">F4554_002800</name>
</gene>
<dbReference type="EMBL" id="JACBZH010000001">
    <property type="protein sequence ID" value="NYH90162.1"/>
    <property type="molecule type" value="Genomic_DNA"/>
</dbReference>
<dbReference type="SMART" id="SM01130">
    <property type="entry name" value="DHDPS"/>
    <property type="match status" value="1"/>
</dbReference>
<dbReference type="PRINTS" id="PR00146">
    <property type="entry name" value="DHPICSNTHASE"/>
</dbReference>
<evidence type="ECO:0000256" key="4">
    <source>
        <dbReference type="PIRNR" id="PIRNR001365"/>
    </source>
</evidence>
<keyword evidence="2 4" id="KW-0456">Lyase</keyword>
<dbReference type="RefSeq" id="WP_337796029.1">
    <property type="nucleotide sequence ID" value="NZ_BAAARR010000024.1"/>
</dbReference>
<dbReference type="GO" id="GO:0008840">
    <property type="term" value="F:4-hydroxy-tetrahydrodipicolinate synthase activity"/>
    <property type="evidence" value="ECO:0007669"/>
    <property type="project" value="UniProtKB-EC"/>
</dbReference>
<feature type="binding site" evidence="6">
    <location>
        <position position="231"/>
    </location>
    <ligand>
        <name>pyruvate</name>
        <dbReference type="ChEBI" id="CHEBI:15361"/>
    </ligand>
</feature>
<dbReference type="PANTHER" id="PTHR12128">
    <property type="entry name" value="DIHYDRODIPICOLINATE SYNTHASE"/>
    <property type="match status" value="1"/>
</dbReference>
<dbReference type="InterPro" id="IPR020625">
    <property type="entry name" value="Schiff_base-form_aldolases_AS"/>
</dbReference>
<dbReference type="EC" id="4.3.3.7" evidence="8"/>
<evidence type="ECO:0000313" key="9">
    <source>
        <dbReference type="Proteomes" id="UP000579605"/>
    </source>
</evidence>
<evidence type="ECO:0000256" key="2">
    <source>
        <dbReference type="ARBA" id="ARBA00023239"/>
    </source>
</evidence>
<name>A0A852ZEL7_9ACTN</name>
<dbReference type="AlphaFoldDB" id="A0A852ZEL7"/>
<dbReference type="PROSITE" id="PS00666">
    <property type="entry name" value="DHDPS_2"/>
    <property type="match status" value="1"/>
</dbReference>
<evidence type="ECO:0000256" key="5">
    <source>
        <dbReference type="PIRSR" id="PIRSR001365-1"/>
    </source>
</evidence>
<sequence length="329" mass="33778">MPAQPSPIQSSPVQPASIRPAQSARPVTGGVIPPVCTPLTPDRELDLSSLERLCGFLLDGGVAGLFVGGSTGETAYLTDDRRARVLAAVVGIVAGQVPVVAGTIDLSTDRVLGHARTAARLGADALVATAPFYAPTHPAEIAVHFRSVREAVDLPLLAYDIPSAVHTKLPTDLVAELAADGVLAGLKDSSGDVDGFRAACAATARVPGFVAFTGSETHADLALLAGGAGIVPGLGNVDPHGYVRLYDAARRGDWAAATAEQERLRALFAMIGAGDPARMGRYSSAIGAFKSALVHRGVITSGTTSRPMIGLNDTERATVLGHLERAGLC</sequence>